<evidence type="ECO:0000259" key="12">
    <source>
        <dbReference type="Pfam" id="PF09084"/>
    </source>
</evidence>
<dbReference type="GO" id="GO:0046872">
    <property type="term" value="F:metal ion binding"/>
    <property type="evidence" value="ECO:0007669"/>
    <property type="project" value="UniProtKB-KW"/>
</dbReference>
<evidence type="ECO:0000256" key="5">
    <source>
        <dbReference type="ARBA" id="ARBA00022679"/>
    </source>
</evidence>
<gene>
    <name evidence="13" type="ORF">METZ01_LOCUS126426</name>
</gene>
<dbReference type="SUPFAM" id="SSF53850">
    <property type="entry name" value="Periplasmic binding protein-like II"/>
    <property type="match status" value="1"/>
</dbReference>
<dbReference type="GO" id="GO:0009228">
    <property type="term" value="P:thiamine biosynthetic process"/>
    <property type="evidence" value="ECO:0007669"/>
    <property type="project" value="UniProtKB-KW"/>
</dbReference>
<evidence type="ECO:0000256" key="6">
    <source>
        <dbReference type="ARBA" id="ARBA00022723"/>
    </source>
</evidence>
<feature type="domain" description="SsuA/THI5-like" evidence="12">
    <location>
        <begin position="69"/>
        <end position="292"/>
    </location>
</feature>
<comment type="subunit">
    <text evidence="4">Homodimer.</text>
</comment>
<comment type="similarity">
    <text evidence="3">Belongs to the NMT1/THI5 family.</text>
</comment>
<dbReference type="InterPro" id="IPR015168">
    <property type="entry name" value="SsuA/THI5"/>
</dbReference>
<dbReference type="PANTHER" id="PTHR31528:SF1">
    <property type="entry name" value="4-AMINO-5-HYDROXYMETHYL-2-METHYLPYRIMIDINE PHOSPHATE SYNTHASE THI11-RELATED"/>
    <property type="match status" value="1"/>
</dbReference>
<evidence type="ECO:0000256" key="11">
    <source>
        <dbReference type="ARBA" id="ARBA00048179"/>
    </source>
</evidence>
<dbReference type="PANTHER" id="PTHR31528">
    <property type="entry name" value="4-AMINO-5-HYDROXYMETHYL-2-METHYLPYRIMIDINE PHOSPHATE SYNTHASE THI11-RELATED"/>
    <property type="match status" value="1"/>
</dbReference>
<reference evidence="13" key="1">
    <citation type="submission" date="2018-05" db="EMBL/GenBank/DDBJ databases">
        <authorList>
            <person name="Lanie J.A."/>
            <person name="Ng W.-L."/>
            <person name="Kazmierczak K.M."/>
            <person name="Andrzejewski T.M."/>
            <person name="Davidsen T.M."/>
            <person name="Wayne K.J."/>
            <person name="Tettelin H."/>
            <person name="Glass J.I."/>
            <person name="Rusch D."/>
            <person name="Podicherti R."/>
            <person name="Tsui H.-C.T."/>
            <person name="Winkler M.E."/>
        </authorList>
    </citation>
    <scope>NUCLEOTIDE SEQUENCE</scope>
</reference>
<comment type="pathway">
    <text evidence="2">Cofactor biosynthesis; thiamine diphosphate biosynthesis.</text>
</comment>
<accession>A0A381YAD0</accession>
<protein>
    <recommendedName>
        <fullName evidence="10">Thiamine pyrimidine synthase</fullName>
    </recommendedName>
</protein>
<evidence type="ECO:0000256" key="2">
    <source>
        <dbReference type="ARBA" id="ARBA00004948"/>
    </source>
</evidence>
<dbReference type="InterPro" id="IPR027939">
    <property type="entry name" value="NMT1/THI5"/>
</dbReference>
<keyword evidence="6" id="KW-0479">Metal-binding</keyword>
<dbReference type="Pfam" id="PF09084">
    <property type="entry name" value="NMT1"/>
    <property type="match status" value="1"/>
</dbReference>
<keyword evidence="7" id="KW-0663">Pyridoxal phosphate</keyword>
<keyword evidence="5" id="KW-0808">Transferase</keyword>
<sequence length="405" mass="43825">MSYRKQRIRRFAFLLSATLGFFAVGGTISIAGGSVGVGNRAAASVVTSSADGCDTYDDLRLQLQWVTQAQFAGYFAARDQGFYQERCLNVAFQDTFFGTNPIDTLVGVENGRVLADVAVASAPKALAARLDGTPVLNVAQIFQESGNIQVSFKSSGIETVTDLVGTRVGTWGDGNDLELLAGLRRHGLDPATDVELVTQSFDVGPLLSGEIDSMQSTTGNEYAQLLSTVHPDTGQRIQPSDLNVIYWADEEVDMLADGLWVDERRFMEPGFADKVQRFVTASLEGWLFCREDAEACLNSVMEAGPLLGHSHQSWQLIETLKLIWPSESGIGIAPESSWLRSGLILASDPDVDLGFGERSSSMGAITGAWTDDFVKAAHAELHPSWIDLTGHRSHYTHGELNLAGD</sequence>
<comment type="function">
    <text evidence="1">Responsible for the formation of the pyrimidine heterocycle in the thiamine biosynthesis pathway. Catalyzes the formation of hydroxymethylpyrimidine phosphate (HMP-P) from histidine and pyridoxal phosphate (PLP). The protein uses PLP and the active site histidine to form HMP-P, generating an inactive enzyme. The enzyme can only undergo a single turnover, which suggests it is a suicide enzyme.</text>
</comment>
<evidence type="ECO:0000256" key="8">
    <source>
        <dbReference type="ARBA" id="ARBA00022977"/>
    </source>
</evidence>
<dbReference type="AlphaFoldDB" id="A0A381YAD0"/>
<dbReference type="GO" id="GO:0016740">
    <property type="term" value="F:transferase activity"/>
    <property type="evidence" value="ECO:0007669"/>
    <property type="project" value="UniProtKB-KW"/>
</dbReference>
<evidence type="ECO:0000256" key="3">
    <source>
        <dbReference type="ARBA" id="ARBA00009406"/>
    </source>
</evidence>
<comment type="catalytic activity">
    <reaction evidence="11">
        <text>N(6)-(pyridoxal phosphate)-L-lysyl-[4-amino-5-hydroxymethyl-2-methylpyrimidine phosphate synthase] + L-histidyl-[4-amino-5-hydroxymethyl-2-methylpyrimidine phosphate synthase] + 2 Fe(3+) + 4 H2O = L-lysyl-[4-amino-5-hydroxymethyl-2-methylpyrimidine phosphate synthase] + (2S)-2-amino-5-hydroxy-4-oxopentanoyl-[4-amino-5-hydroxymethyl-2-methylpyrimidine phosphate synthase] + 4-amino-2-methyl-5-(phosphooxymethyl)pyrimidine + 3-oxopropanoate + 2 Fe(2+) + 2 H(+)</text>
        <dbReference type="Rhea" id="RHEA:65756"/>
        <dbReference type="Rhea" id="RHEA-COMP:16892"/>
        <dbReference type="Rhea" id="RHEA-COMP:16893"/>
        <dbReference type="Rhea" id="RHEA-COMP:16894"/>
        <dbReference type="Rhea" id="RHEA-COMP:16895"/>
        <dbReference type="ChEBI" id="CHEBI:15377"/>
        <dbReference type="ChEBI" id="CHEBI:15378"/>
        <dbReference type="ChEBI" id="CHEBI:29033"/>
        <dbReference type="ChEBI" id="CHEBI:29034"/>
        <dbReference type="ChEBI" id="CHEBI:29969"/>
        <dbReference type="ChEBI" id="CHEBI:29979"/>
        <dbReference type="ChEBI" id="CHEBI:33190"/>
        <dbReference type="ChEBI" id="CHEBI:58354"/>
        <dbReference type="ChEBI" id="CHEBI:143915"/>
        <dbReference type="ChEBI" id="CHEBI:157692"/>
    </reaction>
    <physiologicalReaction direction="left-to-right" evidence="11">
        <dbReference type="Rhea" id="RHEA:65757"/>
    </physiologicalReaction>
</comment>
<organism evidence="13">
    <name type="scientific">marine metagenome</name>
    <dbReference type="NCBI Taxonomy" id="408172"/>
    <lineage>
        <taxon>unclassified sequences</taxon>
        <taxon>metagenomes</taxon>
        <taxon>ecological metagenomes</taxon>
    </lineage>
</organism>
<keyword evidence="8" id="KW-0784">Thiamine biosynthesis</keyword>
<evidence type="ECO:0000256" key="4">
    <source>
        <dbReference type="ARBA" id="ARBA00011738"/>
    </source>
</evidence>
<name>A0A381YAD0_9ZZZZ</name>
<dbReference type="Gene3D" id="3.40.190.10">
    <property type="entry name" value="Periplasmic binding protein-like II"/>
    <property type="match status" value="2"/>
</dbReference>
<evidence type="ECO:0000256" key="9">
    <source>
        <dbReference type="ARBA" id="ARBA00023004"/>
    </source>
</evidence>
<evidence type="ECO:0000313" key="13">
    <source>
        <dbReference type="EMBL" id="SVA73572.1"/>
    </source>
</evidence>
<evidence type="ECO:0000256" key="7">
    <source>
        <dbReference type="ARBA" id="ARBA00022898"/>
    </source>
</evidence>
<evidence type="ECO:0000256" key="10">
    <source>
        <dbReference type="ARBA" id="ARBA00033171"/>
    </source>
</evidence>
<proteinExistence type="inferred from homology"/>
<keyword evidence="9" id="KW-0408">Iron</keyword>
<evidence type="ECO:0000256" key="1">
    <source>
        <dbReference type="ARBA" id="ARBA00003469"/>
    </source>
</evidence>
<dbReference type="EMBL" id="UINC01017676">
    <property type="protein sequence ID" value="SVA73572.1"/>
    <property type="molecule type" value="Genomic_DNA"/>
</dbReference>